<reference evidence="2 3" key="1">
    <citation type="submission" date="2019-02" db="EMBL/GenBank/DDBJ databases">
        <title>Deep-cultivation of Planctomycetes and their phenomic and genomic characterization uncovers novel biology.</title>
        <authorList>
            <person name="Wiegand S."/>
            <person name="Jogler M."/>
            <person name="Boedeker C."/>
            <person name="Pinto D."/>
            <person name="Vollmers J."/>
            <person name="Rivas-Marin E."/>
            <person name="Kohn T."/>
            <person name="Peeters S.H."/>
            <person name="Heuer A."/>
            <person name="Rast P."/>
            <person name="Oberbeckmann S."/>
            <person name="Bunk B."/>
            <person name="Jeske O."/>
            <person name="Meyerdierks A."/>
            <person name="Storesund J.E."/>
            <person name="Kallscheuer N."/>
            <person name="Luecker S."/>
            <person name="Lage O.M."/>
            <person name="Pohl T."/>
            <person name="Merkel B.J."/>
            <person name="Hornburger P."/>
            <person name="Mueller R.-W."/>
            <person name="Bruemmer F."/>
            <person name="Labrenz M."/>
            <person name="Spormann A.M."/>
            <person name="Op den Camp H."/>
            <person name="Overmann J."/>
            <person name="Amann R."/>
            <person name="Jetten M.S.M."/>
            <person name="Mascher T."/>
            <person name="Medema M.H."/>
            <person name="Devos D.P."/>
            <person name="Kaster A.-K."/>
            <person name="Ovreas L."/>
            <person name="Rohde M."/>
            <person name="Galperin M.Y."/>
            <person name="Jogler C."/>
        </authorList>
    </citation>
    <scope>NUCLEOTIDE SEQUENCE [LARGE SCALE GENOMIC DNA]</scope>
    <source>
        <strain evidence="2 3">FF011L</strain>
    </source>
</reference>
<feature type="transmembrane region" description="Helical" evidence="1">
    <location>
        <begin position="125"/>
        <end position="146"/>
    </location>
</feature>
<feature type="transmembrane region" description="Helical" evidence="1">
    <location>
        <begin position="247"/>
        <end position="269"/>
    </location>
</feature>
<keyword evidence="1" id="KW-0812">Transmembrane</keyword>
<proteinExistence type="predicted"/>
<feature type="transmembrane region" description="Helical" evidence="1">
    <location>
        <begin position="184"/>
        <end position="202"/>
    </location>
</feature>
<dbReference type="KEGG" id="rml:FF011L_53660"/>
<organism evidence="2 3">
    <name type="scientific">Roseimaritima multifibrata</name>
    <dbReference type="NCBI Taxonomy" id="1930274"/>
    <lineage>
        <taxon>Bacteria</taxon>
        <taxon>Pseudomonadati</taxon>
        <taxon>Planctomycetota</taxon>
        <taxon>Planctomycetia</taxon>
        <taxon>Pirellulales</taxon>
        <taxon>Pirellulaceae</taxon>
        <taxon>Roseimaritima</taxon>
    </lineage>
</organism>
<dbReference type="AlphaFoldDB" id="A0A517MNV3"/>
<feature type="transmembrane region" description="Helical" evidence="1">
    <location>
        <begin position="83"/>
        <end position="104"/>
    </location>
</feature>
<evidence type="ECO:0008006" key="4">
    <source>
        <dbReference type="Google" id="ProtNLM"/>
    </source>
</evidence>
<keyword evidence="3" id="KW-1185">Reference proteome</keyword>
<sequence>MNGMRRPWQKTLRTVEMDAASVDRCDFERRQHRPLRQATFIRLLQGPNLVSLDAPVVAVSWALLLSFVYLQPRPEKVAFASEWWPSLVALFGAVWLIYLTDRLLDCRRLNFDQEVPARHRFTQRWGIPLWRTWGAVLLLTGVVTLFCLERRLWVGGAALLGGVLLYGWTVHASARLRRGVPKEFIVAIIFAAGVGLPTLTVVRNRSVFLSLLSIACLFALNCLLVSRSQRHSDRQQQIGSAVLRFPWLASLLPWFACLVVILVSGLWAYEAVPGPVGLALVVSGVGLVGLSFCTWSVGALLADYVLLSPILVMVLFS</sequence>
<dbReference type="Proteomes" id="UP000320672">
    <property type="component" value="Chromosome"/>
</dbReference>
<feature type="transmembrane region" description="Helical" evidence="1">
    <location>
        <begin position="208"/>
        <end position="226"/>
    </location>
</feature>
<dbReference type="EMBL" id="CP036262">
    <property type="protein sequence ID" value="QDS96554.1"/>
    <property type="molecule type" value="Genomic_DNA"/>
</dbReference>
<evidence type="ECO:0000256" key="1">
    <source>
        <dbReference type="SAM" id="Phobius"/>
    </source>
</evidence>
<feature type="transmembrane region" description="Helical" evidence="1">
    <location>
        <begin position="152"/>
        <end position="172"/>
    </location>
</feature>
<keyword evidence="1" id="KW-0472">Membrane</keyword>
<evidence type="ECO:0000313" key="3">
    <source>
        <dbReference type="Proteomes" id="UP000320672"/>
    </source>
</evidence>
<evidence type="ECO:0000313" key="2">
    <source>
        <dbReference type="EMBL" id="QDS96554.1"/>
    </source>
</evidence>
<feature type="transmembrane region" description="Helical" evidence="1">
    <location>
        <begin position="289"/>
        <end position="316"/>
    </location>
</feature>
<keyword evidence="1" id="KW-1133">Transmembrane helix</keyword>
<protein>
    <recommendedName>
        <fullName evidence="4">Prenyltransferase</fullName>
    </recommendedName>
</protein>
<feature type="transmembrane region" description="Helical" evidence="1">
    <location>
        <begin position="49"/>
        <end position="71"/>
    </location>
</feature>
<accession>A0A517MNV3</accession>
<gene>
    <name evidence="2" type="ORF">FF011L_53660</name>
</gene>
<name>A0A517MNV3_9BACT</name>